<evidence type="ECO:0000256" key="7">
    <source>
        <dbReference type="ARBA" id="ARBA00024197"/>
    </source>
</evidence>
<dbReference type="Gene3D" id="1.25.40.10">
    <property type="entry name" value="Tetratricopeptide repeat domain"/>
    <property type="match status" value="1"/>
</dbReference>
<keyword evidence="4 9" id="KW-1133">Transmembrane helix</keyword>
<evidence type="ECO:0000256" key="1">
    <source>
        <dbReference type="ARBA" id="ARBA00004401"/>
    </source>
</evidence>
<keyword evidence="2" id="KW-1003">Cell membrane</keyword>
<name>A0A1R0F8M5_9HYPH</name>
<dbReference type="InterPro" id="IPR018704">
    <property type="entry name" value="SecYEG/CpoB_TPR"/>
</dbReference>
<evidence type="ECO:0000256" key="9">
    <source>
        <dbReference type="SAM" id="Phobius"/>
    </source>
</evidence>
<evidence type="ECO:0000313" key="11">
    <source>
        <dbReference type="EMBL" id="OLY43310.1"/>
    </source>
</evidence>
<dbReference type="GO" id="GO:0005886">
    <property type="term" value="C:plasma membrane"/>
    <property type="evidence" value="ECO:0007669"/>
    <property type="project" value="UniProtKB-SubCell"/>
</dbReference>
<reference evidence="11 12" key="1">
    <citation type="submission" date="2016-12" db="EMBL/GenBank/DDBJ databases">
        <title>Comparative genomics of Bartonella apis.</title>
        <authorList>
            <person name="Engel P."/>
        </authorList>
    </citation>
    <scope>NUCLEOTIDE SEQUENCE [LARGE SCALE GENOMIC DNA]</scope>
    <source>
        <strain evidence="11 12">PEB0149</strain>
    </source>
</reference>
<dbReference type="PANTHER" id="PTHR38035:SF1">
    <property type="entry name" value="ANCILLARY SECYEG TRANSLOCON SUBUNIT"/>
    <property type="match status" value="1"/>
</dbReference>
<comment type="subcellular location">
    <subcellularLocation>
        <location evidence="1">Cell membrane</location>
        <topology evidence="1">Single-pass type II membrane protein</topology>
    </subcellularLocation>
</comment>
<comment type="similarity">
    <text evidence="7">Belongs to the YfgM family.</text>
</comment>
<evidence type="ECO:0000256" key="6">
    <source>
        <dbReference type="ARBA" id="ARBA00023186"/>
    </source>
</evidence>
<evidence type="ECO:0000313" key="12">
    <source>
        <dbReference type="Proteomes" id="UP000187344"/>
    </source>
</evidence>
<evidence type="ECO:0000256" key="2">
    <source>
        <dbReference type="ARBA" id="ARBA00022475"/>
    </source>
</evidence>
<dbReference type="InterPro" id="IPR011990">
    <property type="entry name" value="TPR-like_helical_dom_sf"/>
</dbReference>
<feature type="transmembrane region" description="Helical" evidence="9">
    <location>
        <begin position="26"/>
        <end position="47"/>
    </location>
</feature>
<keyword evidence="5 9" id="KW-0472">Membrane</keyword>
<gene>
    <name evidence="11" type="ORF">PEB0149_007350</name>
</gene>
<evidence type="ECO:0000256" key="4">
    <source>
        <dbReference type="ARBA" id="ARBA00022989"/>
    </source>
</evidence>
<proteinExistence type="inferred from homology"/>
<organism evidence="11 12">
    <name type="scientific">Bartonella apis</name>
    <dbReference type="NCBI Taxonomy" id="1686310"/>
    <lineage>
        <taxon>Bacteria</taxon>
        <taxon>Pseudomonadati</taxon>
        <taxon>Pseudomonadota</taxon>
        <taxon>Alphaproteobacteria</taxon>
        <taxon>Hyphomicrobiales</taxon>
        <taxon>Bartonellaceae</taxon>
        <taxon>Bartonella</taxon>
    </lineage>
</organism>
<dbReference type="AlphaFoldDB" id="A0A1R0F8M5"/>
<keyword evidence="12" id="KW-1185">Reference proteome</keyword>
<comment type="caution">
    <text evidence="11">The sequence shown here is derived from an EMBL/GenBank/DDBJ whole genome shotgun (WGS) entry which is preliminary data.</text>
</comment>
<dbReference type="GO" id="GO:0044877">
    <property type="term" value="F:protein-containing complex binding"/>
    <property type="evidence" value="ECO:0007669"/>
    <property type="project" value="InterPro"/>
</dbReference>
<evidence type="ECO:0000256" key="8">
    <source>
        <dbReference type="ARBA" id="ARBA00024235"/>
    </source>
</evidence>
<evidence type="ECO:0000256" key="3">
    <source>
        <dbReference type="ARBA" id="ARBA00022692"/>
    </source>
</evidence>
<protein>
    <recommendedName>
        <fullName evidence="8">Ancillary SecYEG translocon subunit</fullName>
    </recommendedName>
</protein>
<evidence type="ECO:0000256" key="5">
    <source>
        <dbReference type="ARBA" id="ARBA00023136"/>
    </source>
</evidence>
<accession>A0A1R0F8M5</accession>
<dbReference type="Proteomes" id="UP000187344">
    <property type="component" value="Unassembled WGS sequence"/>
</dbReference>
<dbReference type="RefSeq" id="WP_075870191.1">
    <property type="nucleotide sequence ID" value="NZ_CALYQA010000001.1"/>
</dbReference>
<keyword evidence="6" id="KW-0143">Chaperone</keyword>
<keyword evidence="3 9" id="KW-0812">Transmembrane</keyword>
<dbReference type="OrthoDB" id="7173339at2"/>
<dbReference type="PANTHER" id="PTHR38035">
    <property type="entry name" value="UPF0070 PROTEIN YFGM"/>
    <property type="match status" value="1"/>
</dbReference>
<dbReference type="InterPro" id="IPR026039">
    <property type="entry name" value="YfgM"/>
</dbReference>
<dbReference type="Pfam" id="PF09976">
    <property type="entry name" value="TPR_21"/>
    <property type="match status" value="1"/>
</dbReference>
<evidence type="ECO:0000259" key="10">
    <source>
        <dbReference type="Pfam" id="PF09976"/>
    </source>
</evidence>
<sequence>MSDESFIREVNEEIRQEKAKALWGNYGPYLILAAVLLVLGTGIYQFYDHWQSSKAGRIGDTLLTSLDLANEHNFDESLKKLDEVEKSGFGDYPFLAGLRKASIFMEQGDAKKAVAEFDKIADDKKAPEIIQKVAKLRAAYILVDNGSFEDVEKRVKDLATDVDPTRIMAREALGLSAYKAGKMDEARYYFQKIADEGLEGIKATERSRLMLDLMQSSGDAARK</sequence>
<feature type="domain" description="Ancillary SecYEG translocon subunit/Cell division coordinator CpoB TPR" evidence="10">
    <location>
        <begin position="20"/>
        <end position="196"/>
    </location>
</feature>
<dbReference type="SUPFAM" id="SSF48452">
    <property type="entry name" value="TPR-like"/>
    <property type="match status" value="1"/>
</dbReference>
<dbReference type="EMBL" id="LXYT01000002">
    <property type="protein sequence ID" value="OLY43310.1"/>
    <property type="molecule type" value="Genomic_DNA"/>
</dbReference>